<evidence type="ECO:0000256" key="4">
    <source>
        <dbReference type="ARBA" id="ARBA00022801"/>
    </source>
</evidence>
<dbReference type="InterPro" id="IPR040720">
    <property type="entry name" value="GH81_C"/>
</dbReference>
<evidence type="ECO:0000256" key="1">
    <source>
        <dbReference type="ARBA" id="ARBA00000382"/>
    </source>
</evidence>
<dbReference type="Gene3D" id="2.70.98.30">
    <property type="entry name" value="Golgi alpha-mannosidase II, domain 4"/>
    <property type="match status" value="1"/>
</dbReference>
<dbReference type="PANTHER" id="PTHR31983">
    <property type="entry name" value="ENDO-1,3(4)-BETA-GLUCANASE 1"/>
    <property type="match status" value="1"/>
</dbReference>
<dbReference type="EMBL" id="BAABUK010000014">
    <property type="protein sequence ID" value="GAA5812751.1"/>
    <property type="molecule type" value="Genomic_DNA"/>
</dbReference>
<proteinExistence type="inferred from homology"/>
<evidence type="ECO:0000256" key="9">
    <source>
        <dbReference type="SAM" id="SignalP"/>
    </source>
</evidence>
<keyword evidence="9" id="KW-0732">Signal</keyword>
<evidence type="ECO:0000259" key="11">
    <source>
        <dbReference type="Pfam" id="PF17652"/>
    </source>
</evidence>
<name>A0ABP9Z0Z7_9FUNG</name>
<sequence length="771" mass="86411">MKIKLSSVLAGLVFSHTISAVVIKEEHLYKMQGNMSSSARYFSPISTTPPPASIFPTIAHPFLPVYADSSFNKVVPTCSWISNLFYPSVNNLAPTTPDPYILRLLDDFGGNPGLSISQPYDKVIGSYPPTNNIPASPAGYIINGVVVDLRITSKEWKSKKPSTLITKWDLFGANIKLSGSGGSINFPVARGTPYVTSVYKNLTPQFFTQHAIIKITADKDLGDNTYSGHKFKISFNNSPTSTYLIYVLGDQPLTLKKDGFSNLIATSAFNGVIQVAKLPDTPGSEEILDAHKGVWSTGGSVDTSADSKSYTIKWNRQGDLSKRLLTYAYPHHLSSFSNDVSKTNMVLQSSSKGPMQAVIGNSWTLQETDLPYTEWLPSRPAPEGSTKNEIMRAMVDDVYSNYTENTLKGDNYFSGKGLQKYALLALTLNKPDQTQLYNSELAKVSLDKIKKALVPYLENRQSNPYKYDSVYKGIVARDGLPASMGGKDDIYSEFGHSYYNDHHYHQGYFVVTAAIVHYLDPAWRAGELKEWTETLIRDVNNPVDNDPYFAQFRSWDWFAGHSWAGGIKVNGALDGRDQESVPESVNFYWGTKLWGLATKNKPMTELSNLQLAITKRTTYDYFWFLDSNKNRPSEMVKNKVAGIFFEQKIDYTTYFGRFMEFVHGIQQLPMTPILAEYIRTPEFVKQEWDQKLGAIAPTVKSPWAGVLYLNYATINPADAYPTLRTIPVDDGQTRSYSLYLAATRPGFRRRSYSKYLNEKQQMNTNNTSSVI</sequence>
<comment type="caution">
    <text evidence="12">The sequence shown here is derived from an EMBL/GenBank/DDBJ whole genome shotgun (WGS) entry which is preliminary data.</text>
</comment>
<protein>
    <recommendedName>
        <fullName evidence="3">glucan endo-1,3-beta-D-glucosidase</fullName>
        <ecNumber evidence="3">3.2.1.39</ecNumber>
    </recommendedName>
</protein>
<evidence type="ECO:0000313" key="13">
    <source>
        <dbReference type="Proteomes" id="UP001473302"/>
    </source>
</evidence>
<dbReference type="Proteomes" id="UP001473302">
    <property type="component" value="Unassembled WGS sequence"/>
</dbReference>
<feature type="domain" description="Glycosyl hydrolase family 81 N-terminal" evidence="10">
    <location>
        <begin position="72"/>
        <end position="378"/>
    </location>
</feature>
<feature type="domain" description="Glycosyl hydrolase family 81 C-terminal" evidence="11">
    <location>
        <begin position="386"/>
        <end position="737"/>
    </location>
</feature>
<dbReference type="Pfam" id="PF03639">
    <property type="entry name" value="Glyco_hydro_81"/>
    <property type="match status" value="1"/>
</dbReference>
<dbReference type="InterPro" id="IPR040451">
    <property type="entry name" value="GH81_N"/>
</dbReference>
<keyword evidence="8" id="KW-0624">Polysaccharide degradation</keyword>
<evidence type="ECO:0000256" key="6">
    <source>
        <dbReference type="ARBA" id="ARBA00023295"/>
    </source>
</evidence>
<dbReference type="InterPro" id="IPR005200">
    <property type="entry name" value="Endo-beta-glucanase"/>
</dbReference>
<accession>A0ABP9Z0Z7</accession>
<reference evidence="12 13" key="1">
    <citation type="submission" date="2024-04" db="EMBL/GenBank/DDBJ databases">
        <title>genome sequences of Mucor flavus KT1a and Helicostylum pulchrum KT1b strains isolated from the surface of a dry-aged beef.</title>
        <authorList>
            <person name="Toyotome T."/>
            <person name="Hosono M."/>
            <person name="Torimaru M."/>
            <person name="Fukuda K."/>
            <person name="Mikami N."/>
        </authorList>
    </citation>
    <scope>NUCLEOTIDE SEQUENCE [LARGE SCALE GENOMIC DNA]</scope>
    <source>
        <strain evidence="12 13">KT1a</strain>
    </source>
</reference>
<gene>
    <name evidence="12" type="primary">ENG1</name>
    <name evidence="12" type="ORF">MFLAVUS_006209</name>
</gene>
<keyword evidence="5" id="KW-0119">Carbohydrate metabolism</keyword>
<dbReference type="PROSITE" id="PS52008">
    <property type="entry name" value="GH81"/>
    <property type="match status" value="1"/>
</dbReference>
<feature type="chain" id="PRO_5047084833" description="glucan endo-1,3-beta-D-glucosidase" evidence="9">
    <location>
        <begin position="21"/>
        <end position="771"/>
    </location>
</feature>
<dbReference type="Gene3D" id="1.10.287.1170">
    <property type="entry name" value="glycoside hydrolase family 81 endo-[beta] glucanase"/>
    <property type="match status" value="1"/>
</dbReference>
<keyword evidence="6" id="KW-0326">Glycosidase</keyword>
<evidence type="ECO:0000256" key="5">
    <source>
        <dbReference type="ARBA" id="ARBA00023277"/>
    </source>
</evidence>
<evidence type="ECO:0000259" key="10">
    <source>
        <dbReference type="Pfam" id="PF03639"/>
    </source>
</evidence>
<comment type="catalytic activity">
    <reaction evidence="1">
        <text>Hydrolysis of (1-&gt;3)-beta-D-glucosidic linkages in (1-&gt;3)-beta-D-glucans.</text>
        <dbReference type="EC" id="3.2.1.39"/>
    </reaction>
</comment>
<evidence type="ECO:0000256" key="8">
    <source>
        <dbReference type="ARBA" id="ARBA00023326"/>
    </source>
</evidence>
<evidence type="ECO:0000313" key="12">
    <source>
        <dbReference type="EMBL" id="GAA5812751.1"/>
    </source>
</evidence>
<dbReference type="Pfam" id="PF17652">
    <property type="entry name" value="Glyco_hydro81C"/>
    <property type="match status" value="1"/>
</dbReference>
<keyword evidence="13" id="KW-1185">Reference proteome</keyword>
<evidence type="ECO:0000256" key="3">
    <source>
        <dbReference type="ARBA" id="ARBA00012780"/>
    </source>
</evidence>
<dbReference type="EC" id="3.2.1.39" evidence="3"/>
<organism evidence="12 13">
    <name type="scientific">Mucor flavus</name>
    <dbReference type="NCBI Taxonomy" id="439312"/>
    <lineage>
        <taxon>Eukaryota</taxon>
        <taxon>Fungi</taxon>
        <taxon>Fungi incertae sedis</taxon>
        <taxon>Mucoromycota</taxon>
        <taxon>Mucoromycotina</taxon>
        <taxon>Mucoromycetes</taxon>
        <taxon>Mucorales</taxon>
        <taxon>Mucorineae</taxon>
        <taxon>Mucoraceae</taxon>
        <taxon>Mucor</taxon>
    </lineage>
</organism>
<evidence type="ECO:0000256" key="2">
    <source>
        <dbReference type="ARBA" id="ARBA00010730"/>
    </source>
</evidence>
<evidence type="ECO:0000256" key="7">
    <source>
        <dbReference type="ARBA" id="ARBA00023316"/>
    </source>
</evidence>
<feature type="signal peptide" evidence="9">
    <location>
        <begin position="1"/>
        <end position="20"/>
    </location>
</feature>
<keyword evidence="4" id="KW-0378">Hydrolase</keyword>
<dbReference type="PANTHER" id="PTHR31983:SF0">
    <property type="entry name" value="GLUCAN ENDO-1,3-BETA-D-GLUCOSIDASE 2"/>
    <property type="match status" value="1"/>
</dbReference>
<comment type="similarity">
    <text evidence="2">Belongs to the glycosyl hydrolase 81 family.</text>
</comment>
<dbReference type="Gene3D" id="1.20.5.420">
    <property type="entry name" value="Immunoglobulin FC, subunit C"/>
    <property type="match status" value="1"/>
</dbReference>
<keyword evidence="7" id="KW-0961">Cell wall biogenesis/degradation</keyword>